<dbReference type="KEGG" id="falb:HYN59_03735"/>
<reference evidence="1 2" key="1">
    <citation type="submission" date="2018-04" db="EMBL/GenBank/DDBJ databases">
        <title>Genome sequencing of Flavobacterium sp. HYN0059.</title>
        <authorList>
            <person name="Yi H."/>
            <person name="Baek C."/>
        </authorList>
    </citation>
    <scope>NUCLEOTIDE SEQUENCE [LARGE SCALE GENOMIC DNA]</scope>
    <source>
        <strain evidence="1 2">HYN0059</strain>
    </source>
</reference>
<keyword evidence="2" id="KW-1185">Reference proteome</keyword>
<protein>
    <submittedName>
        <fullName evidence="1">IPExxxVDY family protein</fullName>
    </submittedName>
</protein>
<gene>
    <name evidence="1" type="ORF">HYN59_03735</name>
</gene>
<dbReference type="OrthoDB" id="676614at2"/>
<name>A0A2S1QVA2_9FLAO</name>
<accession>A0A2S1QVA2</accession>
<organism evidence="1 2">
    <name type="scientific">Flavobacterium album</name>
    <dbReference type="NCBI Taxonomy" id="2175091"/>
    <lineage>
        <taxon>Bacteria</taxon>
        <taxon>Pseudomonadati</taxon>
        <taxon>Bacteroidota</taxon>
        <taxon>Flavobacteriia</taxon>
        <taxon>Flavobacteriales</taxon>
        <taxon>Flavobacteriaceae</taxon>
        <taxon>Flavobacterium</taxon>
    </lineage>
</organism>
<dbReference type="InterPro" id="IPR047690">
    <property type="entry name" value="IPExxxVDY_fam"/>
</dbReference>
<dbReference type="NCBIfam" id="NF033205">
    <property type="entry name" value="IPExxxVDY"/>
    <property type="match status" value="1"/>
</dbReference>
<evidence type="ECO:0000313" key="2">
    <source>
        <dbReference type="Proteomes" id="UP000244929"/>
    </source>
</evidence>
<dbReference type="RefSeq" id="WP_108776987.1">
    <property type="nucleotide sequence ID" value="NZ_CP029186.1"/>
</dbReference>
<proteinExistence type="predicted"/>
<dbReference type="AlphaFoldDB" id="A0A2S1QVA2"/>
<evidence type="ECO:0000313" key="1">
    <source>
        <dbReference type="EMBL" id="AWH84279.1"/>
    </source>
</evidence>
<sequence>MAIHKLLIDDFITIDYGLIAIHSSLEDYRLAYFINRELSVLLEKSSEDIGFTIREGESCFSRYVYEDANDTLWNLVQNRNSVVSSQTGITSLFEQTGINVTTSVFLLPELKKVDYILKIENTPDVFALDDVVESLLAIKHITTAYTIDHSKLKSKNNLIF</sequence>
<dbReference type="Proteomes" id="UP000244929">
    <property type="component" value="Chromosome"/>
</dbReference>
<dbReference type="EMBL" id="CP029186">
    <property type="protein sequence ID" value="AWH84279.1"/>
    <property type="molecule type" value="Genomic_DNA"/>
</dbReference>